<feature type="transmembrane region" description="Helical" evidence="1">
    <location>
        <begin position="60"/>
        <end position="81"/>
    </location>
</feature>
<evidence type="ECO:0000313" key="3">
    <source>
        <dbReference type="Proteomes" id="UP000276215"/>
    </source>
</evidence>
<keyword evidence="1" id="KW-0472">Membrane</keyword>
<accession>A0A3N4K193</accession>
<keyword evidence="1" id="KW-1133">Transmembrane helix</keyword>
<proteinExistence type="predicted"/>
<dbReference type="Proteomes" id="UP000276215">
    <property type="component" value="Unassembled WGS sequence"/>
</dbReference>
<dbReference type="EMBL" id="ML120359">
    <property type="protein sequence ID" value="RPB04314.1"/>
    <property type="molecule type" value="Genomic_DNA"/>
</dbReference>
<keyword evidence="3" id="KW-1185">Reference proteome</keyword>
<protein>
    <submittedName>
        <fullName evidence="2">Uncharacterized protein</fullName>
    </submittedName>
</protein>
<reference evidence="2 3" key="1">
    <citation type="journal article" date="2018" name="Nat. Ecol. Evol.">
        <title>Pezizomycetes genomes reveal the molecular basis of ectomycorrhizal truffle lifestyle.</title>
        <authorList>
            <person name="Murat C."/>
            <person name="Payen T."/>
            <person name="Noel B."/>
            <person name="Kuo A."/>
            <person name="Morin E."/>
            <person name="Chen J."/>
            <person name="Kohler A."/>
            <person name="Krizsan K."/>
            <person name="Balestrini R."/>
            <person name="Da Silva C."/>
            <person name="Montanini B."/>
            <person name="Hainaut M."/>
            <person name="Levati E."/>
            <person name="Barry K.W."/>
            <person name="Belfiori B."/>
            <person name="Cichocki N."/>
            <person name="Clum A."/>
            <person name="Dockter R.B."/>
            <person name="Fauchery L."/>
            <person name="Guy J."/>
            <person name="Iotti M."/>
            <person name="Le Tacon F."/>
            <person name="Lindquist E.A."/>
            <person name="Lipzen A."/>
            <person name="Malagnac F."/>
            <person name="Mello A."/>
            <person name="Molinier V."/>
            <person name="Miyauchi S."/>
            <person name="Poulain J."/>
            <person name="Riccioni C."/>
            <person name="Rubini A."/>
            <person name="Sitrit Y."/>
            <person name="Splivallo R."/>
            <person name="Traeger S."/>
            <person name="Wang M."/>
            <person name="Zifcakova L."/>
            <person name="Wipf D."/>
            <person name="Zambonelli A."/>
            <person name="Paolocci F."/>
            <person name="Nowrousian M."/>
            <person name="Ottonello S."/>
            <person name="Baldrian P."/>
            <person name="Spatafora J.W."/>
            <person name="Henrissat B."/>
            <person name="Nagy L.G."/>
            <person name="Aury J.M."/>
            <person name="Wincker P."/>
            <person name="Grigoriev I.V."/>
            <person name="Bonfante P."/>
            <person name="Martin F.M."/>
        </authorList>
    </citation>
    <scope>NUCLEOTIDE SEQUENCE [LARGE SCALE GENOMIC DNA]</scope>
    <source>
        <strain evidence="2 3">120613-1</strain>
    </source>
</reference>
<gene>
    <name evidence="2" type="ORF">L873DRAFT_1465581</name>
</gene>
<organism evidence="2 3">
    <name type="scientific">Choiromyces venosus 120613-1</name>
    <dbReference type="NCBI Taxonomy" id="1336337"/>
    <lineage>
        <taxon>Eukaryota</taxon>
        <taxon>Fungi</taxon>
        <taxon>Dikarya</taxon>
        <taxon>Ascomycota</taxon>
        <taxon>Pezizomycotina</taxon>
        <taxon>Pezizomycetes</taxon>
        <taxon>Pezizales</taxon>
        <taxon>Tuberaceae</taxon>
        <taxon>Choiromyces</taxon>
    </lineage>
</organism>
<name>A0A3N4K193_9PEZI</name>
<dbReference type="AlphaFoldDB" id="A0A3N4K193"/>
<keyword evidence="1" id="KW-0812">Transmembrane</keyword>
<evidence type="ECO:0000313" key="2">
    <source>
        <dbReference type="EMBL" id="RPB04314.1"/>
    </source>
</evidence>
<feature type="transmembrane region" description="Helical" evidence="1">
    <location>
        <begin position="26"/>
        <end position="48"/>
    </location>
</feature>
<evidence type="ECO:0000256" key="1">
    <source>
        <dbReference type="SAM" id="Phobius"/>
    </source>
</evidence>
<sequence length="84" mass="9610">MCGVYHSTNAHPSQMTRYTIVSKEWYGVRILVPVDMVHAVTISGIYGIRKGFSDGSVKWQFFGISFVSRCLMFAVCHHSLYKYL</sequence>